<dbReference type="EMBL" id="JBHUGD010000003">
    <property type="protein sequence ID" value="MFD1947186.1"/>
    <property type="molecule type" value="Genomic_DNA"/>
</dbReference>
<proteinExistence type="predicted"/>
<gene>
    <name evidence="1" type="ORF">ACFSDE_10320</name>
</gene>
<evidence type="ECO:0000313" key="1">
    <source>
        <dbReference type="EMBL" id="MFD1947186.1"/>
    </source>
</evidence>
<accession>A0ABW4TQ67</accession>
<comment type="caution">
    <text evidence="1">The sequence shown here is derived from an EMBL/GenBank/DDBJ whole genome shotgun (WGS) entry which is preliminary data.</text>
</comment>
<keyword evidence="2" id="KW-1185">Reference proteome</keyword>
<name>A0ABW4TQ67_9ACTN</name>
<sequence>MQPADPDVFPDDLSGHFWASLEHDAGIDRWRFSVWDYQGNAMLSGLASSQRQAARIVWAWDAVIVSDFRGNGDPSLMTSPDDA</sequence>
<protein>
    <submittedName>
        <fullName evidence="1">Uncharacterized protein</fullName>
    </submittedName>
</protein>
<dbReference type="RefSeq" id="WP_343918041.1">
    <property type="nucleotide sequence ID" value="NZ_BAAAJT010000002.1"/>
</dbReference>
<reference evidence="2" key="1">
    <citation type="journal article" date="2019" name="Int. J. Syst. Evol. Microbiol.">
        <title>The Global Catalogue of Microorganisms (GCM) 10K type strain sequencing project: providing services to taxonomists for standard genome sequencing and annotation.</title>
        <authorList>
            <consortium name="The Broad Institute Genomics Platform"/>
            <consortium name="The Broad Institute Genome Sequencing Center for Infectious Disease"/>
            <person name="Wu L."/>
            <person name="Ma J."/>
        </authorList>
    </citation>
    <scope>NUCLEOTIDE SEQUENCE [LARGE SCALE GENOMIC DNA]</scope>
    <source>
        <strain evidence="2">CGMCC 1.12477</strain>
    </source>
</reference>
<evidence type="ECO:0000313" key="2">
    <source>
        <dbReference type="Proteomes" id="UP001597351"/>
    </source>
</evidence>
<dbReference type="Proteomes" id="UP001597351">
    <property type="component" value="Unassembled WGS sequence"/>
</dbReference>
<organism evidence="1 2">
    <name type="scientific">Nocardioides aestuarii</name>
    <dbReference type="NCBI Taxonomy" id="252231"/>
    <lineage>
        <taxon>Bacteria</taxon>
        <taxon>Bacillati</taxon>
        <taxon>Actinomycetota</taxon>
        <taxon>Actinomycetes</taxon>
        <taxon>Propionibacteriales</taxon>
        <taxon>Nocardioidaceae</taxon>
        <taxon>Nocardioides</taxon>
    </lineage>
</organism>